<accession>A0A5K7YXZ7</accession>
<keyword evidence="2" id="KW-1185">Reference proteome</keyword>
<dbReference type="GO" id="GO:0004803">
    <property type="term" value="F:transposase activity"/>
    <property type="evidence" value="ECO:0007669"/>
    <property type="project" value="InterPro"/>
</dbReference>
<proteinExistence type="predicted"/>
<gene>
    <name evidence="1" type="ORF">DSCW_06470</name>
</gene>
<evidence type="ECO:0000313" key="2">
    <source>
        <dbReference type="Proteomes" id="UP000427769"/>
    </source>
</evidence>
<dbReference type="GO" id="GO:0006313">
    <property type="term" value="P:DNA transposition"/>
    <property type="evidence" value="ECO:0007669"/>
    <property type="project" value="InterPro"/>
</dbReference>
<dbReference type="SUPFAM" id="SSF46689">
    <property type="entry name" value="Homeodomain-like"/>
    <property type="match status" value="1"/>
</dbReference>
<dbReference type="Pfam" id="PF01527">
    <property type="entry name" value="HTH_Tnp_1"/>
    <property type="match status" value="1"/>
</dbReference>
<dbReference type="InterPro" id="IPR002514">
    <property type="entry name" value="Transposase_8"/>
</dbReference>
<protein>
    <recommendedName>
        <fullName evidence="3">Transposase</fullName>
    </recommendedName>
</protein>
<name>A0A5K7YXZ7_9BACT</name>
<dbReference type="Proteomes" id="UP000427769">
    <property type="component" value="Chromosome"/>
</dbReference>
<dbReference type="EMBL" id="AP021875">
    <property type="protein sequence ID" value="BBO73230.1"/>
    <property type="molecule type" value="Genomic_DNA"/>
</dbReference>
<evidence type="ECO:0008006" key="3">
    <source>
        <dbReference type="Google" id="ProtNLM"/>
    </source>
</evidence>
<evidence type="ECO:0000313" key="1">
    <source>
        <dbReference type="EMBL" id="BBO73230.1"/>
    </source>
</evidence>
<sequence length="93" mass="10575">MGKKRKTHSPQFKAKVALAAIQNDETTSQIASRFGVHPTMVSTWKRQMLEGAADIFDKSHKTRKQAEARTDELYRQIGQLKVENDFLSRKLGS</sequence>
<dbReference type="AlphaFoldDB" id="A0A5K7YXZ7"/>
<reference evidence="1 2" key="1">
    <citation type="submission" date="2019-11" db="EMBL/GenBank/DDBJ databases">
        <title>Comparative genomics of hydrocarbon-degrading Desulfosarcina strains.</title>
        <authorList>
            <person name="Watanabe M."/>
            <person name="Kojima H."/>
            <person name="Fukui M."/>
        </authorList>
    </citation>
    <scope>NUCLEOTIDE SEQUENCE [LARGE SCALE GENOMIC DNA]</scope>
    <source>
        <strain evidence="1 2">PP31</strain>
    </source>
</reference>
<organism evidence="1 2">
    <name type="scientific">Desulfosarcina widdelii</name>
    <dbReference type="NCBI Taxonomy" id="947919"/>
    <lineage>
        <taxon>Bacteria</taxon>
        <taxon>Pseudomonadati</taxon>
        <taxon>Thermodesulfobacteriota</taxon>
        <taxon>Desulfobacteria</taxon>
        <taxon>Desulfobacterales</taxon>
        <taxon>Desulfosarcinaceae</taxon>
        <taxon>Desulfosarcina</taxon>
    </lineage>
</organism>
<dbReference type="KEGG" id="dwd:DSCW_06470"/>
<dbReference type="InterPro" id="IPR009057">
    <property type="entry name" value="Homeodomain-like_sf"/>
</dbReference>
<dbReference type="GO" id="GO:0003677">
    <property type="term" value="F:DNA binding"/>
    <property type="evidence" value="ECO:0007669"/>
    <property type="project" value="InterPro"/>
</dbReference>